<sequence>MPDFRPGLLMLVSVFVVWGVLYMPLRSVSHVPLPEHLSWMVTQRDLDRYILPDNVTNLLSPGPSGCNGSVFVVVVVCSAVPNFEARLAIRSTWAQDAESLRGVRIFFLLGRSSNHSLNAAVAEESVRHSDIIQEDFDTYKQLDPQVCHDAEVGWTEMCECTLRHEDG</sequence>
<evidence type="ECO:0000256" key="2">
    <source>
        <dbReference type="ARBA" id="ARBA00008661"/>
    </source>
</evidence>
<accession>A0AAV4UUE5</accession>
<dbReference type="PANTHER" id="PTHR11214">
    <property type="entry name" value="BETA-1,3-N-ACETYLGLUCOSAMINYLTRANSFERASE"/>
    <property type="match status" value="1"/>
</dbReference>
<keyword evidence="8 10" id="KW-0333">Golgi apparatus</keyword>
<comment type="subcellular location">
    <subcellularLocation>
        <location evidence="1 10">Golgi apparatus membrane</location>
        <topology evidence="1 10">Single-pass type II membrane protein</topology>
    </subcellularLocation>
</comment>
<organism evidence="11 12">
    <name type="scientific">Caerostris extrusa</name>
    <name type="common">Bark spider</name>
    <name type="synonym">Caerostris bankana</name>
    <dbReference type="NCBI Taxonomy" id="172846"/>
    <lineage>
        <taxon>Eukaryota</taxon>
        <taxon>Metazoa</taxon>
        <taxon>Ecdysozoa</taxon>
        <taxon>Arthropoda</taxon>
        <taxon>Chelicerata</taxon>
        <taxon>Arachnida</taxon>
        <taxon>Araneae</taxon>
        <taxon>Araneomorphae</taxon>
        <taxon>Entelegynae</taxon>
        <taxon>Araneoidea</taxon>
        <taxon>Araneidae</taxon>
        <taxon>Caerostris</taxon>
    </lineage>
</organism>
<name>A0AAV4UUE5_CAEEX</name>
<keyword evidence="7" id="KW-1133">Transmembrane helix</keyword>
<keyword evidence="5" id="KW-0812">Transmembrane</keyword>
<keyword evidence="4" id="KW-0808">Transferase</keyword>
<evidence type="ECO:0000256" key="7">
    <source>
        <dbReference type="ARBA" id="ARBA00022989"/>
    </source>
</evidence>
<evidence type="ECO:0000256" key="8">
    <source>
        <dbReference type="ARBA" id="ARBA00023034"/>
    </source>
</evidence>
<dbReference type="AlphaFoldDB" id="A0AAV4UUE5"/>
<dbReference type="GO" id="GO:0006493">
    <property type="term" value="P:protein O-linked glycosylation"/>
    <property type="evidence" value="ECO:0007669"/>
    <property type="project" value="TreeGrafter"/>
</dbReference>
<dbReference type="PANTHER" id="PTHR11214:SF314">
    <property type="entry name" value="HEXOSYLTRANSFERASE"/>
    <property type="match status" value="1"/>
</dbReference>
<dbReference type="EMBL" id="BPLR01013451">
    <property type="protein sequence ID" value="GIY61325.1"/>
    <property type="molecule type" value="Genomic_DNA"/>
</dbReference>
<dbReference type="GO" id="GO:0016758">
    <property type="term" value="F:hexosyltransferase activity"/>
    <property type="evidence" value="ECO:0007669"/>
    <property type="project" value="InterPro"/>
</dbReference>
<keyword evidence="9" id="KW-0472">Membrane</keyword>
<dbReference type="Pfam" id="PF01762">
    <property type="entry name" value="Galactosyl_T"/>
    <property type="match status" value="1"/>
</dbReference>
<dbReference type="GO" id="GO:0000139">
    <property type="term" value="C:Golgi membrane"/>
    <property type="evidence" value="ECO:0007669"/>
    <property type="project" value="UniProtKB-SubCell"/>
</dbReference>
<keyword evidence="6" id="KW-0735">Signal-anchor</keyword>
<comment type="similarity">
    <text evidence="2 10">Belongs to the glycosyltransferase 31 family.</text>
</comment>
<comment type="caution">
    <text evidence="11">The sequence shown here is derived from an EMBL/GenBank/DDBJ whole genome shotgun (WGS) entry which is preliminary data.</text>
</comment>
<evidence type="ECO:0000256" key="4">
    <source>
        <dbReference type="ARBA" id="ARBA00022679"/>
    </source>
</evidence>
<evidence type="ECO:0000256" key="10">
    <source>
        <dbReference type="RuleBase" id="RU363063"/>
    </source>
</evidence>
<keyword evidence="12" id="KW-1185">Reference proteome</keyword>
<protein>
    <recommendedName>
        <fullName evidence="10">Hexosyltransferase</fullName>
        <ecNumber evidence="10">2.4.1.-</ecNumber>
    </recommendedName>
</protein>
<proteinExistence type="inferred from homology"/>
<dbReference type="Proteomes" id="UP001054945">
    <property type="component" value="Unassembled WGS sequence"/>
</dbReference>
<dbReference type="EC" id="2.4.1.-" evidence="10"/>
<dbReference type="InterPro" id="IPR002659">
    <property type="entry name" value="Glyco_trans_31"/>
</dbReference>
<evidence type="ECO:0000256" key="3">
    <source>
        <dbReference type="ARBA" id="ARBA00022676"/>
    </source>
</evidence>
<gene>
    <name evidence="11" type="ORF">CEXT_666471</name>
</gene>
<evidence type="ECO:0000313" key="11">
    <source>
        <dbReference type="EMBL" id="GIY61325.1"/>
    </source>
</evidence>
<evidence type="ECO:0000313" key="12">
    <source>
        <dbReference type="Proteomes" id="UP001054945"/>
    </source>
</evidence>
<keyword evidence="3 10" id="KW-0328">Glycosyltransferase</keyword>
<reference evidence="11 12" key="1">
    <citation type="submission" date="2021-06" db="EMBL/GenBank/DDBJ databases">
        <title>Caerostris extrusa draft genome.</title>
        <authorList>
            <person name="Kono N."/>
            <person name="Arakawa K."/>
        </authorList>
    </citation>
    <scope>NUCLEOTIDE SEQUENCE [LARGE SCALE GENOMIC DNA]</scope>
</reference>
<evidence type="ECO:0000256" key="6">
    <source>
        <dbReference type="ARBA" id="ARBA00022968"/>
    </source>
</evidence>
<evidence type="ECO:0000256" key="1">
    <source>
        <dbReference type="ARBA" id="ARBA00004323"/>
    </source>
</evidence>
<evidence type="ECO:0000256" key="9">
    <source>
        <dbReference type="ARBA" id="ARBA00023136"/>
    </source>
</evidence>
<evidence type="ECO:0000256" key="5">
    <source>
        <dbReference type="ARBA" id="ARBA00022692"/>
    </source>
</evidence>